<sequence>MESPHVSDTAGQTVAPVGESASTHPGRAACCPRWRRGSLLAVALLFVLGVIFHRQWLPLLVYPLLAPTNSHPGAADVVWIRSSDGHSLPTEDAISQAAAILRQNPDAVVIFTEGWPSRLVELGVLPPMVEVLRSALKDYGIPPERVIELKPDQAGLWYEAQAVANYLKRHPDTDVVFFVEEFGGRSTSLVLRSAMGDDVYRRVTLVGVPHPLFSAQNWWRCRAGIKGTMVGYLYLIYSLIEPRPVVSPQPLSLDDFDRLIPECPES</sequence>
<accession>A0A286RHK4</accession>
<dbReference type="Proteomes" id="UP000215086">
    <property type="component" value="Chromosome"/>
</dbReference>
<evidence type="ECO:0000313" key="4">
    <source>
        <dbReference type="Proteomes" id="UP000215086"/>
    </source>
</evidence>
<feature type="region of interest" description="Disordered" evidence="1">
    <location>
        <begin position="1"/>
        <end position="26"/>
    </location>
</feature>
<reference evidence="3 4" key="1">
    <citation type="journal article" name="Front. Microbiol.">
        <title>Sugar Metabolism of the First Thermophilic Planctomycete Thermogutta terrifontis: Comparative Genomic and Transcriptomic Approaches.</title>
        <authorList>
            <person name="Elcheninov A.G."/>
            <person name="Menzel P."/>
            <person name="Gudbergsdottir S.R."/>
            <person name="Slesarev A.I."/>
            <person name="Kadnikov V.V."/>
            <person name="Krogh A."/>
            <person name="Bonch-Osmolovskaya E.A."/>
            <person name="Peng X."/>
            <person name="Kublanov I.V."/>
        </authorList>
    </citation>
    <scope>NUCLEOTIDE SEQUENCE [LARGE SCALE GENOMIC DNA]</scope>
    <source>
        <strain evidence="3 4">R1</strain>
    </source>
</reference>
<proteinExistence type="predicted"/>
<evidence type="ECO:0008006" key="5">
    <source>
        <dbReference type="Google" id="ProtNLM"/>
    </source>
</evidence>
<evidence type="ECO:0000313" key="3">
    <source>
        <dbReference type="EMBL" id="ASV75437.1"/>
    </source>
</evidence>
<dbReference type="KEGG" id="ttf:THTE_2835"/>
<keyword evidence="2" id="KW-0472">Membrane</keyword>
<dbReference type="AlphaFoldDB" id="A0A286RHK4"/>
<keyword evidence="4" id="KW-1185">Reference proteome</keyword>
<keyword evidence="2" id="KW-0812">Transmembrane</keyword>
<dbReference type="EMBL" id="CP018477">
    <property type="protein sequence ID" value="ASV75437.1"/>
    <property type="molecule type" value="Genomic_DNA"/>
</dbReference>
<dbReference type="RefSeq" id="WP_095415496.1">
    <property type="nucleotide sequence ID" value="NZ_CP018477.1"/>
</dbReference>
<feature type="transmembrane region" description="Helical" evidence="2">
    <location>
        <begin position="37"/>
        <end position="57"/>
    </location>
</feature>
<name>A0A286RHK4_9BACT</name>
<evidence type="ECO:0000256" key="2">
    <source>
        <dbReference type="SAM" id="Phobius"/>
    </source>
</evidence>
<protein>
    <recommendedName>
        <fullName evidence="5">DUF218 domain-containing protein</fullName>
    </recommendedName>
</protein>
<organism evidence="3 4">
    <name type="scientific">Thermogutta terrifontis</name>
    <dbReference type="NCBI Taxonomy" id="1331910"/>
    <lineage>
        <taxon>Bacteria</taxon>
        <taxon>Pseudomonadati</taxon>
        <taxon>Planctomycetota</taxon>
        <taxon>Planctomycetia</taxon>
        <taxon>Pirellulales</taxon>
        <taxon>Thermoguttaceae</taxon>
        <taxon>Thermogutta</taxon>
    </lineage>
</organism>
<gene>
    <name evidence="3" type="ORF">THTE_2835</name>
</gene>
<evidence type="ECO:0000256" key="1">
    <source>
        <dbReference type="SAM" id="MobiDB-lite"/>
    </source>
</evidence>
<keyword evidence="2" id="KW-1133">Transmembrane helix</keyword>